<accession>A0A6J6DC06</accession>
<dbReference type="Gene3D" id="2.60.120.740">
    <property type="match status" value="1"/>
</dbReference>
<feature type="compositionally biased region" description="Gly residues" evidence="1">
    <location>
        <begin position="241"/>
        <end position="266"/>
    </location>
</feature>
<feature type="region of interest" description="Disordered" evidence="1">
    <location>
        <begin position="241"/>
        <end position="285"/>
    </location>
</feature>
<protein>
    <submittedName>
        <fullName evidence="4">Unannotated protein</fullName>
    </submittedName>
</protein>
<dbReference type="EMBL" id="CAEZTI010000040">
    <property type="protein sequence ID" value="CAB4559793.1"/>
    <property type="molecule type" value="Genomic_DNA"/>
</dbReference>
<evidence type="ECO:0000256" key="2">
    <source>
        <dbReference type="SAM" id="Phobius"/>
    </source>
</evidence>
<dbReference type="PROSITE" id="PS50228">
    <property type="entry name" value="SUEL_LECTIN"/>
    <property type="match status" value="1"/>
</dbReference>
<dbReference type="InterPro" id="IPR049304">
    <property type="entry name" value="Gly_rich_dom"/>
</dbReference>
<reference evidence="4" key="1">
    <citation type="submission" date="2020-05" db="EMBL/GenBank/DDBJ databases">
        <authorList>
            <person name="Chiriac C."/>
            <person name="Salcher M."/>
            <person name="Ghai R."/>
            <person name="Kavagutti S V."/>
        </authorList>
    </citation>
    <scope>NUCLEOTIDE SEQUENCE</scope>
</reference>
<evidence type="ECO:0000259" key="3">
    <source>
        <dbReference type="PROSITE" id="PS50228"/>
    </source>
</evidence>
<feature type="compositionally biased region" description="Polar residues" evidence="1">
    <location>
        <begin position="173"/>
        <end position="182"/>
    </location>
</feature>
<evidence type="ECO:0000256" key="1">
    <source>
        <dbReference type="SAM" id="MobiDB-lite"/>
    </source>
</evidence>
<dbReference type="Pfam" id="PF21722">
    <property type="entry name" value="Gly_rich_2"/>
    <property type="match status" value="1"/>
</dbReference>
<dbReference type="AlphaFoldDB" id="A0A6J6DC06"/>
<feature type="transmembrane region" description="Helical" evidence="2">
    <location>
        <begin position="641"/>
        <end position="660"/>
    </location>
</feature>
<feature type="compositionally biased region" description="Gly residues" evidence="1">
    <location>
        <begin position="140"/>
        <end position="149"/>
    </location>
</feature>
<feature type="region of interest" description="Disordered" evidence="1">
    <location>
        <begin position="133"/>
        <end position="220"/>
    </location>
</feature>
<dbReference type="InterPro" id="IPR043159">
    <property type="entry name" value="Lectin_gal-bd_sf"/>
</dbReference>
<name>A0A6J6DC06_9ZZZZ</name>
<feature type="domain" description="SUEL-type lectin" evidence="3">
    <location>
        <begin position="318"/>
        <end position="403"/>
    </location>
</feature>
<keyword evidence="2" id="KW-0812">Transmembrane</keyword>
<keyword evidence="2" id="KW-1133">Transmembrane helix</keyword>
<organism evidence="4">
    <name type="scientific">freshwater metagenome</name>
    <dbReference type="NCBI Taxonomy" id="449393"/>
    <lineage>
        <taxon>unclassified sequences</taxon>
        <taxon>metagenomes</taxon>
        <taxon>ecological metagenomes</taxon>
    </lineage>
</organism>
<keyword evidence="2" id="KW-0472">Membrane</keyword>
<dbReference type="GO" id="GO:0030246">
    <property type="term" value="F:carbohydrate binding"/>
    <property type="evidence" value="ECO:0007669"/>
    <property type="project" value="InterPro"/>
</dbReference>
<gene>
    <name evidence="4" type="ORF">UFOPK1619_00318</name>
</gene>
<feature type="compositionally biased region" description="Gly residues" evidence="1">
    <location>
        <begin position="185"/>
        <end position="220"/>
    </location>
</feature>
<feature type="compositionally biased region" description="Low complexity" evidence="1">
    <location>
        <begin position="163"/>
        <end position="172"/>
    </location>
</feature>
<evidence type="ECO:0000313" key="4">
    <source>
        <dbReference type="EMBL" id="CAB4559793.1"/>
    </source>
</evidence>
<dbReference type="CDD" id="cd22842">
    <property type="entry name" value="Gal_Rha_Lectin_BGal"/>
    <property type="match status" value="1"/>
</dbReference>
<dbReference type="InterPro" id="IPR000922">
    <property type="entry name" value="Lectin_gal-bd_dom"/>
</dbReference>
<proteinExistence type="predicted"/>
<sequence length="671" mass="65352">MMRRRNSQQLLVGVLATAMFFLTAGITASVRIPEAKAAQCVGDERGTGSDVIVRFAVVGACQWTVPAGVTSVRALLVAGGGGGGSDNGGGGGGGGVIDEPALSVTPGTSMNVVIGQGGNGAVNNLSTASNGGNSQFGGLTARGGGGGGSIDNTPGADGGSAGGRAANRYGNAESATLTSSPLQGFDGGAKNPGGFGGGGGGGAGGAGLPGGSNIGGDGGQGRSSDIFGHCGCGALPEPSVFGGGGGGGGDSNTAGVGGSNSGGNGSQRGDQLPTQGVDGTGGGGGAAGGSVAGGLGERGGSGVVILRYARTASVNAVLYEGEQGTFTAPSGRTFTGASYASYGTPGGSFGNYVNGSCHEPQSESILDDLVVGRSSVTISADNGVFGDPCGGTYKWLAFTLTLSAPPTTTTVAPTTTTTVRLTTTTTIKADVIIDIQAPVSSGSTVPQGQASIATIAPGSNTQSTLAPMQGSTLVTTTTSVAPLKQGAQIVPPPTIPEVDTGESALNVGGIPAKIAVTRENNQLVIRSGALQAVLSGVDGKGATRALDSQGNLRLEGGDVVKINVGGFKPGSLVEVWLFSTPVSLGTAVVGPDGRVSGTFTIPANIEDGPHRIAVTAKLSNGKDATFTLGIAIGEISKSSTVTRVLIAIPISIAVVIGFVIPNRLRRRKRLV</sequence>